<sequence length="211" mass="23340">MMRIVLFFTVLLLSGCSRGIAVNVPDPLSSSDTQVGYLAGSLGVTTEWPSTGKKIITTLNIRHVASNEIITIARVESVPDFETEQLEGQLFTLTLPVGQYELDSVSFKGNNGVQTVRSKSESDLGGMITISPNQVTYIGQFITSSLIAKSPLWNTQYPSGYAKIQHDYVLDRDKQIFDEQFPELRALAFISEPLQGSTLSSWSPPFWSNWL</sequence>
<name>A0A090QK10_9GAMM</name>
<accession>A0A090QK10</accession>
<evidence type="ECO:0000256" key="1">
    <source>
        <dbReference type="SAM" id="SignalP"/>
    </source>
</evidence>
<comment type="caution">
    <text evidence="2">The sequence shown here is derived from an EMBL/GenBank/DDBJ whole genome shotgun (WGS) entry which is preliminary data.</text>
</comment>
<proteinExistence type="predicted"/>
<dbReference type="EMBL" id="BBMN01000001">
    <property type="protein sequence ID" value="GAL03256.1"/>
    <property type="molecule type" value="Genomic_DNA"/>
</dbReference>
<dbReference type="PROSITE" id="PS51257">
    <property type="entry name" value="PROKAR_LIPOPROTEIN"/>
    <property type="match status" value="1"/>
</dbReference>
<reference evidence="2 3" key="1">
    <citation type="journal article" date="2014" name="Genome Announc.">
        <title>Draft Genome Sequences of Two Vibrionaceae Species, Vibrio ponticus C121 and Photobacterium aphoticum C119, Isolated as Coral Reef Microbiota.</title>
        <authorList>
            <person name="Al-saari N."/>
            <person name="Meirelles P.M."/>
            <person name="Mino S."/>
            <person name="Suda W."/>
            <person name="Oshima K."/>
            <person name="Hattori M."/>
            <person name="Ohkuma M."/>
            <person name="Thompson F.L."/>
            <person name="Gomez-Gil B."/>
            <person name="Sawabe T."/>
            <person name="Sawabe T."/>
        </authorList>
    </citation>
    <scope>NUCLEOTIDE SEQUENCE [LARGE SCALE GENOMIC DNA]</scope>
    <source>
        <strain evidence="2 3">JCM 19237</strain>
    </source>
</reference>
<evidence type="ECO:0008006" key="4">
    <source>
        <dbReference type="Google" id="ProtNLM"/>
    </source>
</evidence>
<feature type="chain" id="PRO_5001862148" description="DUF4382 domain-containing protein" evidence="1">
    <location>
        <begin position="22"/>
        <end position="211"/>
    </location>
</feature>
<feature type="signal peptide" evidence="1">
    <location>
        <begin position="1"/>
        <end position="21"/>
    </location>
</feature>
<evidence type="ECO:0000313" key="3">
    <source>
        <dbReference type="Proteomes" id="UP000029227"/>
    </source>
</evidence>
<protein>
    <recommendedName>
        <fullName evidence="4">DUF4382 domain-containing protein</fullName>
    </recommendedName>
</protein>
<dbReference type="eggNOG" id="ENOG5031N0U">
    <property type="taxonomic scope" value="Bacteria"/>
</dbReference>
<dbReference type="AlphaFoldDB" id="A0A090QK10"/>
<gene>
    <name evidence="2" type="ORF">JCM19237_6149</name>
</gene>
<evidence type="ECO:0000313" key="2">
    <source>
        <dbReference type="EMBL" id="GAL03256.1"/>
    </source>
</evidence>
<organism evidence="2 3">
    <name type="scientific">Photobacterium aphoticum</name>
    <dbReference type="NCBI Taxonomy" id="754436"/>
    <lineage>
        <taxon>Bacteria</taxon>
        <taxon>Pseudomonadati</taxon>
        <taxon>Pseudomonadota</taxon>
        <taxon>Gammaproteobacteria</taxon>
        <taxon>Vibrionales</taxon>
        <taxon>Vibrionaceae</taxon>
        <taxon>Photobacterium</taxon>
    </lineage>
</organism>
<keyword evidence="1" id="KW-0732">Signal</keyword>
<dbReference type="Proteomes" id="UP000029227">
    <property type="component" value="Unassembled WGS sequence"/>
</dbReference>